<keyword evidence="3" id="KW-1185">Reference proteome</keyword>
<feature type="compositionally biased region" description="Basic residues" evidence="1">
    <location>
        <begin position="114"/>
        <end position="126"/>
    </location>
</feature>
<reference evidence="2 3" key="1">
    <citation type="submission" date="2014-04" db="EMBL/GenBank/DDBJ databases">
        <authorList>
            <consortium name="DOE Joint Genome Institute"/>
            <person name="Kuo A."/>
            <person name="Girlanda M."/>
            <person name="Perotto S."/>
            <person name="Kohler A."/>
            <person name="Nagy L.G."/>
            <person name="Floudas D."/>
            <person name="Copeland A."/>
            <person name="Barry K.W."/>
            <person name="Cichocki N."/>
            <person name="Veneault-Fourrey C."/>
            <person name="LaButti K."/>
            <person name="Lindquist E.A."/>
            <person name="Lipzen A."/>
            <person name="Lundell T."/>
            <person name="Morin E."/>
            <person name="Murat C."/>
            <person name="Sun H."/>
            <person name="Tunlid A."/>
            <person name="Henrissat B."/>
            <person name="Grigoriev I.V."/>
            <person name="Hibbett D.S."/>
            <person name="Martin F."/>
            <person name="Nordberg H.P."/>
            <person name="Cantor M.N."/>
            <person name="Hua S.X."/>
        </authorList>
    </citation>
    <scope>NUCLEOTIDE SEQUENCE [LARGE SCALE GENOMIC DNA]</scope>
    <source>
        <strain evidence="2 3">MUT 4182</strain>
    </source>
</reference>
<reference evidence="3" key="2">
    <citation type="submission" date="2015-01" db="EMBL/GenBank/DDBJ databases">
        <title>Evolutionary Origins and Diversification of the Mycorrhizal Mutualists.</title>
        <authorList>
            <consortium name="DOE Joint Genome Institute"/>
            <consortium name="Mycorrhizal Genomics Consortium"/>
            <person name="Kohler A."/>
            <person name="Kuo A."/>
            <person name="Nagy L.G."/>
            <person name="Floudas D."/>
            <person name="Copeland A."/>
            <person name="Barry K.W."/>
            <person name="Cichocki N."/>
            <person name="Veneault-Fourrey C."/>
            <person name="LaButti K."/>
            <person name="Lindquist E.A."/>
            <person name="Lipzen A."/>
            <person name="Lundell T."/>
            <person name="Morin E."/>
            <person name="Murat C."/>
            <person name="Riley R."/>
            <person name="Ohm R."/>
            <person name="Sun H."/>
            <person name="Tunlid A."/>
            <person name="Henrissat B."/>
            <person name="Grigoriev I.V."/>
            <person name="Hibbett D.S."/>
            <person name="Martin F."/>
        </authorList>
    </citation>
    <scope>NUCLEOTIDE SEQUENCE [LARGE SCALE GENOMIC DNA]</scope>
    <source>
        <strain evidence="3">MUT 4182</strain>
    </source>
</reference>
<dbReference type="EMBL" id="KN823384">
    <property type="protein sequence ID" value="KIO17441.1"/>
    <property type="molecule type" value="Genomic_DNA"/>
</dbReference>
<evidence type="ECO:0000256" key="1">
    <source>
        <dbReference type="SAM" id="MobiDB-lite"/>
    </source>
</evidence>
<accession>A0A0C3Q382</accession>
<evidence type="ECO:0000313" key="3">
    <source>
        <dbReference type="Proteomes" id="UP000054248"/>
    </source>
</evidence>
<dbReference type="Proteomes" id="UP000054248">
    <property type="component" value="Unassembled WGS sequence"/>
</dbReference>
<organism evidence="2 3">
    <name type="scientific">Tulasnella calospora MUT 4182</name>
    <dbReference type="NCBI Taxonomy" id="1051891"/>
    <lineage>
        <taxon>Eukaryota</taxon>
        <taxon>Fungi</taxon>
        <taxon>Dikarya</taxon>
        <taxon>Basidiomycota</taxon>
        <taxon>Agaricomycotina</taxon>
        <taxon>Agaricomycetes</taxon>
        <taxon>Cantharellales</taxon>
        <taxon>Tulasnellaceae</taxon>
        <taxon>Tulasnella</taxon>
    </lineage>
</organism>
<evidence type="ECO:0000313" key="2">
    <source>
        <dbReference type="EMBL" id="KIO17441.1"/>
    </source>
</evidence>
<proteinExistence type="predicted"/>
<dbReference type="AlphaFoldDB" id="A0A0C3Q382"/>
<protein>
    <submittedName>
        <fullName evidence="2">Uncharacterized protein</fullName>
    </submittedName>
</protein>
<sequence>MSRRNARWLSGDAFLQELREEQQGRAVEQVVQPEHVQEAVVGIEAEAGVAVDERPGETKKQWRDRERAERMAKQKEAIAQWEEEVTESALCGVPAPTKPKIRKLFPAAVTPPRFKPKRNMKARKKRAVEDDEDDVDQESEESGADEEDFEVN</sequence>
<name>A0A0C3Q382_9AGAM</name>
<feature type="compositionally biased region" description="Acidic residues" evidence="1">
    <location>
        <begin position="129"/>
        <end position="152"/>
    </location>
</feature>
<dbReference type="HOGENOM" id="CLU_1723665_0_0_1"/>
<gene>
    <name evidence="2" type="ORF">M407DRAFT_32898</name>
</gene>
<feature type="region of interest" description="Disordered" evidence="1">
    <location>
        <begin position="106"/>
        <end position="152"/>
    </location>
</feature>